<dbReference type="Proteomes" id="UP001152759">
    <property type="component" value="Chromosome 7"/>
</dbReference>
<evidence type="ECO:0000256" key="1">
    <source>
        <dbReference type="ARBA" id="ARBA00007073"/>
    </source>
</evidence>
<dbReference type="Pfam" id="PF09341">
    <property type="entry name" value="Pcc1"/>
    <property type="match status" value="1"/>
</dbReference>
<gene>
    <name evidence="2" type="ORF">BEMITA_LOCUS11887</name>
</gene>
<evidence type="ECO:0000313" key="2">
    <source>
        <dbReference type="EMBL" id="CAH0393492.1"/>
    </source>
</evidence>
<name>A0A9P0AKW7_BEMTA</name>
<comment type="similarity">
    <text evidence="1">Belongs to the CTAG/PCC1 family.</text>
</comment>
<dbReference type="InterPro" id="IPR015419">
    <property type="entry name" value="CTAG/Pcc1"/>
</dbReference>
<dbReference type="OrthoDB" id="690928at2759"/>
<organism evidence="2 3">
    <name type="scientific">Bemisia tabaci</name>
    <name type="common">Sweetpotato whitefly</name>
    <name type="synonym">Aleurodes tabaci</name>
    <dbReference type="NCBI Taxonomy" id="7038"/>
    <lineage>
        <taxon>Eukaryota</taxon>
        <taxon>Metazoa</taxon>
        <taxon>Ecdysozoa</taxon>
        <taxon>Arthropoda</taxon>
        <taxon>Hexapoda</taxon>
        <taxon>Insecta</taxon>
        <taxon>Pterygota</taxon>
        <taxon>Neoptera</taxon>
        <taxon>Paraneoptera</taxon>
        <taxon>Hemiptera</taxon>
        <taxon>Sternorrhyncha</taxon>
        <taxon>Aleyrodoidea</taxon>
        <taxon>Aleyrodidae</taxon>
        <taxon>Aleyrodinae</taxon>
        <taxon>Bemisia</taxon>
    </lineage>
</organism>
<dbReference type="Gene3D" id="3.30.310.50">
    <property type="entry name" value="Alpha-D-phosphohexomutase, C-terminal domain"/>
    <property type="match status" value="1"/>
</dbReference>
<dbReference type="GO" id="GO:0000408">
    <property type="term" value="C:EKC/KEOPS complex"/>
    <property type="evidence" value="ECO:0007669"/>
    <property type="project" value="TreeGrafter"/>
</dbReference>
<proteinExistence type="inferred from homology"/>
<keyword evidence="3" id="KW-1185">Reference proteome</keyword>
<protein>
    <submittedName>
        <fullName evidence="2">Uncharacterized protein</fullName>
    </submittedName>
</protein>
<reference evidence="2" key="1">
    <citation type="submission" date="2021-12" db="EMBL/GenBank/DDBJ databases">
        <authorList>
            <person name="King R."/>
        </authorList>
    </citation>
    <scope>NUCLEOTIDE SEQUENCE</scope>
</reference>
<dbReference type="PANTHER" id="PTHR31283:SF5">
    <property type="entry name" value="EKC_KEOPS COMPLEX SUBUNIT LAGE3"/>
    <property type="match status" value="1"/>
</dbReference>
<dbReference type="EMBL" id="OU963868">
    <property type="protein sequence ID" value="CAH0393492.1"/>
    <property type="molecule type" value="Genomic_DNA"/>
</dbReference>
<dbReference type="AlphaFoldDB" id="A0A9P0AKW7"/>
<sequence length="92" mass="10267">MEPYSISISCPVQTERESEIISSVLDTENMDLPNGDLKKEIAIKDKSVCVTFSTKDIKLLRNSANMIMDHIPLIKETISRFGPPLDVDNSAQ</sequence>
<accession>A0A9P0AKW7</accession>
<evidence type="ECO:0000313" key="3">
    <source>
        <dbReference type="Proteomes" id="UP001152759"/>
    </source>
</evidence>
<dbReference type="GO" id="GO:0070525">
    <property type="term" value="P:tRNA threonylcarbamoyladenosine metabolic process"/>
    <property type="evidence" value="ECO:0007669"/>
    <property type="project" value="TreeGrafter"/>
</dbReference>
<dbReference type="PANTHER" id="PTHR31283">
    <property type="entry name" value="EKC/KEOPS COMPLEX SUBUNIT PCC1 FAMILY MEMBER"/>
    <property type="match status" value="1"/>
</dbReference>